<sequence length="228" mass="25371">MATTLAFDVYGTLIDTQGVLSLLEMMIGEAAPAFSQTWRSKQLEYSFRRGLMRMYTDFSICTRDALEYCCQSYQQPLNDAQKKQLLEFYKELPAFPDVRAALAELQQGGFRLFAFSNGSAATVETLLQHAGIRQYFEGVVSVEEQRSFKPDPGVYSYFQREAVTSGSPAWLVSGNSFDVIGAIASGMQAAWVSRSPDAVFDPWGIEPTLTVSDLAELVKALRDNLQHS</sequence>
<proteinExistence type="inferred from homology"/>
<name>A0ABN1I372_9GAMM</name>
<dbReference type="SFLD" id="SFLDS00003">
    <property type="entry name" value="Haloacid_Dehalogenase"/>
    <property type="match status" value="1"/>
</dbReference>
<dbReference type="NCBIfam" id="TIGR01428">
    <property type="entry name" value="HAD_type_II"/>
    <property type="match status" value="1"/>
</dbReference>
<comment type="catalytic activity">
    <reaction evidence="3">
        <text>an (S)-2-haloacid + H2O = a (2R)-2-hydroxycarboxylate + a halide anion + H(+)</text>
        <dbReference type="Rhea" id="RHEA:11192"/>
        <dbReference type="ChEBI" id="CHEBI:15377"/>
        <dbReference type="ChEBI" id="CHEBI:15378"/>
        <dbReference type="ChEBI" id="CHEBI:16042"/>
        <dbReference type="ChEBI" id="CHEBI:58314"/>
        <dbReference type="ChEBI" id="CHEBI:137405"/>
        <dbReference type="EC" id="3.8.1.2"/>
    </reaction>
</comment>
<dbReference type="Pfam" id="PF00702">
    <property type="entry name" value="Hydrolase"/>
    <property type="match status" value="1"/>
</dbReference>
<dbReference type="PRINTS" id="PR00413">
    <property type="entry name" value="HADHALOGNASE"/>
</dbReference>
<dbReference type="InterPro" id="IPR006328">
    <property type="entry name" value="2-HAD"/>
</dbReference>
<dbReference type="InterPro" id="IPR023214">
    <property type="entry name" value="HAD_sf"/>
</dbReference>
<dbReference type="PANTHER" id="PTHR43316">
    <property type="entry name" value="HYDROLASE, HALOACID DELAHOGENASE-RELATED"/>
    <property type="match status" value="1"/>
</dbReference>
<keyword evidence="5" id="KW-1185">Reference proteome</keyword>
<organism evidence="4 5">
    <name type="scientific">Marinobacterium maritimum</name>
    <dbReference type="NCBI Taxonomy" id="500162"/>
    <lineage>
        <taxon>Bacteria</taxon>
        <taxon>Pseudomonadati</taxon>
        <taxon>Pseudomonadota</taxon>
        <taxon>Gammaproteobacteria</taxon>
        <taxon>Oceanospirillales</taxon>
        <taxon>Oceanospirillaceae</taxon>
        <taxon>Marinobacterium</taxon>
    </lineage>
</organism>
<dbReference type="InterPro" id="IPR023198">
    <property type="entry name" value="PGP-like_dom2"/>
</dbReference>
<keyword evidence="2 3" id="KW-0378">Hydrolase</keyword>
<dbReference type="Gene3D" id="1.10.150.240">
    <property type="entry name" value="Putative phosphatase, domain 2"/>
    <property type="match status" value="1"/>
</dbReference>
<dbReference type="NCBIfam" id="TIGR01493">
    <property type="entry name" value="HAD-SF-IA-v2"/>
    <property type="match status" value="1"/>
</dbReference>
<dbReference type="Proteomes" id="UP001499915">
    <property type="component" value="Unassembled WGS sequence"/>
</dbReference>
<protein>
    <recommendedName>
        <fullName evidence="3">(S)-2-haloacid dehalogenase</fullName>
        <ecNumber evidence="3">3.8.1.2</ecNumber>
    </recommendedName>
    <alternativeName>
        <fullName evidence="3">2-haloalkanoic acid dehalogenase</fullName>
    </alternativeName>
    <alternativeName>
        <fullName evidence="3">Halocarboxylic acid halidohydrolase</fullName>
    </alternativeName>
    <alternativeName>
        <fullName evidence="3">L-2-haloacid dehalogenase</fullName>
    </alternativeName>
</protein>
<evidence type="ECO:0000313" key="5">
    <source>
        <dbReference type="Proteomes" id="UP001499915"/>
    </source>
</evidence>
<comment type="similarity">
    <text evidence="1 3">Belongs to the HAD-like hydrolase superfamily. S-2-haloalkanoic acid dehalogenase family.</text>
</comment>
<comment type="function">
    <text evidence="3">Catalyzes the hydrolytic dehalogenation of small (S)-2-haloalkanoic acids to yield the corresponding (R)-2-hydroxyalkanoic acids.</text>
</comment>
<dbReference type="EMBL" id="BAAAET010000001">
    <property type="protein sequence ID" value="GAA0684925.1"/>
    <property type="molecule type" value="Genomic_DNA"/>
</dbReference>
<dbReference type="PANTHER" id="PTHR43316:SF3">
    <property type="entry name" value="HALOACID DEHALOGENASE, TYPE II (AFU_ORTHOLOGUE AFUA_2G07750)-RELATED"/>
    <property type="match status" value="1"/>
</dbReference>
<dbReference type="SUPFAM" id="SSF56784">
    <property type="entry name" value="HAD-like"/>
    <property type="match status" value="1"/>
</dbReference>
<evidence type="ECO:0000256" key="1">
    <source>
        <dbReference type="ARBA" id="ARBA00008106"/>
    </source>
</evidence>
<dbReference type="InterPro" id="IPR036412">
    <property type="entry name" value="HAD-like_sf"/>
</dbReference>
<dbReference type="RefSeq" id="WP_343802645.1">
    <property type="nucleotide sequence ID" value="NZ_BAAAET010000001.1"/>
</dbReference>
<evidence type="ECO:0000313" key="4">
    <source>
        <dbReference type="EMBL" id="GAA0684925.1"/>
    </source>
</evidence>
<dbReference type="InterPro" id="IPR051540">
    <property type="entry name" value="S-2-haloacid_dehalogenase"/>
</dbReference>
<dbReference type="InterPro" id="IPR006439">
    <property type="entry name" value="HAD-SF_hydro_IA"/>
</dbReference>
<dbReference type="CDD" id="cd02588">
    <property type="entry name" value="HAD_L2-DEX"/>
    <property type="match status" value="1"/>
</dbReference>
<dbReference type="Gene3D" id="3.40.50.1000">
    <property type="entry name" value="HAD superfamily/HAD-like"/>
    <property type="match status" value="1"/>
</dbReference>
<accession>A0ABN1I372</accession>
<evidence type="ECO:0000256" key="3">
    <source>
        <dbReference type="RuleBase" id="RU368077"/>
    </source>
</evidence>
<reference evidence="4 5" key="1">
    <citation type="journal article" date="2019" name="Int. J. Syst. Evol. Microbiol.">
        <title>The Global Catalogue of Microorganisms (GCM) 10K type strain sequencing project: providing services to taxonomists for standard genome sequencing and annotation.</title>
        <authorList>
            <consortium name="The Broad Institute Genomics Platform"/>
            <consortium name="The Broad Institute Genome Sequencing Center for Infectious Disease"/>
            <person name="Wu L."/>
            <person name="Ma J."/>
        </authorList>
    </citation>
    <scope>NUCLEOTIDE SEQUENCE [LARGE SCALE GENOMIC DNA]</scope>
    <source>
        <strain evidence="4 5">JCM 15134</strain>
    </source>
</reference>
<dbReference type="EC" id="3.8.1.2" evidence="3"/>
<gene>
    <name evidence="4" type="ORF">GCM10009104_08010</name>
</gene>
<comment type="caution">
    <text evidence="4">The sequence shown here is derived from an EMBL/GenBank/DDBJ whole genome shotgun (WGS) entry which is preliminary data.</text>
</comment>
<evidence type="ECO:0000256" key="2">
    <source>
        <dbReference type="ARBA" id="ARBA00022801"/>
    </source>
</evidence>
<dbReference type="SFLD" id="SFLDG01129">
    <property type="entry name" value="C1.5:_HAD__Beta-PGM__Phosphata"/>
    <property type="match status" value="1"/>
</dbReference>